<dbReference type="SUPFAM" id="SSF51261">
    <property type="entry name" value="Duplicated hybrid motif"/>
    <property type="match status" value="1"/>
</dbReference>
<reference evidence="2 3" key="1">
    <citation type="journal article" date="2016" name="Nat. Commun.">
        <title>Thousands of microbial genomes shed light on interconnected biogeochemical processes in an aquifer system.</title>
        <authorList>
            <person name="Anantharaman K."/>
            <person name="Brown C.T."/>
            <person name="Hug L.A."/>
            <person name="Sharon I."/>
            <person name="Castelle C.J."/>
            <person name="Probst A.J."/>
            <person name="Thomas B.C."/>
            <person name="Singh A."/>
            <person name="Wilkins M.J."/>
            <person name="Karaoz U."/>
            <person name="Brodie E.L."/>
            <person name="Williams K.H."/>
            <person name="Hubbard S.S."/>
            <person name="Banfield J.F."/>
        </authorList>
    </citation>
    <scope>NUCLEOTIDE SEQUENCE [LARGE SCALE GENOMIC DNA]</scope>
</reference>
<dbReference type="GO" id="GO:0004222">
    <property type="term" value="F:metalloendopeptidase activity"/>
    <property type="evidence" value="ECO:0007669"/>
    <property type="project" value="TreeGrafter"/>
</dbReference>
<dbReference type="CDD" id="cd12797">
    <property type="entry name" value="M23_peptidase"/>
    <property type="match status" value="1"/>
</dbReference>
<name>A0A1F8CPC9_9BACT</name>
<gene>
    <name evidence="2" type="ORF">A2188_00940</name>
</gene>
<dbReference type="PANTHER" id="PTHR21666:SF270">
    <property type="entry name" value="MUREIN HYDROLASE ACTIVATOR ENVC"/>
    <property type="match status" value="1"/>
</dbReference>
<evidence type="ECO:0000313" key="2">
    <source>
        <dbReference type="EMBL" id="OGM78190.1"/>
    </source>
</evidence>
<dbReference type="InterPro" id="IPR016047">
    <property type="entry name" value="M23ase_b-sheet_dom"/>
</dbReference>
<dbReference type="Proteomes" id="UP000179241">
    <property type="component" value="Unassembled WGS sequence"/>
</dbReference>
<dbReference type="PANTHER" id="PTHR21666">
    <property type="entry name" value="PEPTIDASE-RELATED"/>
    <property type="match status" value="1"/>
</dbReference>
<dbReference type="Gene3D" id="2.70.70.10">
    <property type="entry name" value="Glucose Permease (Domain IIA)"/>
    <property type="match status" value="1"/>
</dbReference>
<feature type="domain" description="M23ase beta-sheet core" evidence="1">
    <location>
        <begin position="92"/>
        <end position="187"/>
    </location>
</feature>
<protein>
    <recommendedName>
        <fullName evidence="1">M23ase beta-sheet core domain-containing protein</fullName>
    </recommendedName>
</protein>
<evidence type="ECO:0000313" key="3">
    <source>
        <dbReference type="Proteomes" id="UP000179241"/>
    </source>
</evidence>
<comment type="caution">
    <text evidence="2">The sequence shown here is derived from an EMBL/GenBank/DDBJ whole genome shotgun (WGS) entry which is preliminary data.</text>
</comment>
<dbReference type="EMBL" id="MGHU01000005">
    <property type="protein sequence ID" value="OGM78190.1"/>
    <property type="molecule type" value="Genomic_DNA"/>
</dbReference>
<dbReference type="InterPro" id="IPR011055">
    <property type="entry name" value="Dup_hybrid_motif"/>
</dbReference>
<dbReference type="AlphaFoldDB" id="A0A1F8CPC9"/>
<dbReference type="InterPro" id="IPR050570">
    <property type="entry name" value="Cell_wall_metabolism_enzyme"/>
</dbReference>
<proteinExistence type="predicted"/>
<sequence>MRKQTNILPKKALVSFVSKNPKLKEWIFYGQAFSVLAINVAFPTPVFTRENSDESPFENRTVTIEADSLLPEKRLVRLPTLSLVLTQKYSLFHPGIDIDGTTGEPIFPVAKGVVVATENSRFAYGKAVYVDHGSGYTSLYAHLSEIEADEGQFVDVDTEIGLMGSTGHSTGPHLHLEIRKNGLPVNPLSVLPKN</sequence>
<accession>A0A1F8CPC9</accession>
<organism evidence="2 3">
    <name type="scientific">Candidatus Woesebacteria bacterium RIFOXYA1_FULL_43_9</name>
    <dbReference type="NCBI Taxonomy" id="1802534"/>
    <lineage>
        <taxon>Bacteria</taxon>
        <taxon>Candidatus Woeseibacteriota</taxon>
    </lineage>
</organism>
<dbReference type="Pfam" id="PF01551">
    <property type="entry name" value="Peptidase_M23"/>
    <property type="match status" value="1"/>
</dbReference>
<evidence type="ECO:0000259" key="1">
    <source>
        <dbReference type="Pfam" id="PF01551"/>
    </source>
</evidence>